<dbReference type="SUPFAM" id="SSF50978">
    <property type="entry name" value="WD40 repeat-like"/>
    <property type="match status" value="1"/>
</dbReference>
<proteinExistence type="predicted"/>
<evidence type="ECO:0000313" key="5">
    <source>
        <dbReference type="Proteomes" id="UP000270866"/>
    </source>
</evidence>
<keyword evidence="1 3" id="KW-0853">WD repeat</keyword>
<feature type="repeat" description="WD" evidence="3">
    <location>
        <begin position="136"/>
        <end position="176"/>
    </location>
</feature>
<dbReference type="PANTHER" id="PTHR14221">
    <property type="entry name" value="WD REPEAT DOMAIN 44"/>
    <property type="match status" value="1"/>
</dbReference>
<feature type="repeat" description="WD" evidence="3">
    <location>
        <begin position="173"/>
        <end position="206"/>
    </location>
</feature>
<comment type="caution">
    <text evidence="4">The sequence shown here is derived from an EMBL/GenBank/DDBJ whole genome shotgun (WGS) entry which is preliminary data.</text>
</comment>
<protein>
    <recommendedName>
        <fullName evidence="6">WD repeat-containing protein C3H5.08c</fullName>
    </recommendedName>
</protein>
<accession>A0A3L6MWM7</accession>
<evidence type="ECO:0000256" key="1">
    <source>
        <dbReference type="ARBA" id="ARBA00022574"/>
    </source>
</evidence>
<dbReference type="AlphaFoldDB" id="A0A3L6MWM7"/>
<dbReference type="PROSITE" id="PS50294">
    <property type="entry name" value="WD_REPEATS_REGION"/>
    <property type="match status" value="1"/>
</dbReference>
<evidence type="ECO:0008006" key="6">
    <source>
        <dbReference type="Google" id="ProtNLM"/>
    </source>
</evidence>
<keyword evidence="2" id="KW-0677">Repeat</keyword>
<sequence>MTEPYTQDRHVIAQADIPGYIRIKHRNSRNSQFRNLFLAQELIGGKQPDHSLARPATQIAIGGKILNGGDATIWAAEFSPSGRYLAVAGKDPSIRVFKVISTEEERMAQEGHENQAGSAAKRFSAPIFLSTPIREFTGHTGEVLSLSWSKNDFILSCSTDKSARLWHAKTVTSIAFHPIDDRFFLSGSFDAILRLWSIPTTSAAYSSSMTDVITAVAFSPDGKIAIAGSFNGTLIFLDTVGLNEKHRTCTWSPYAKVEIGVKVTGIQTVLIPGSIDANRRVKVMITTNDSRIRIYNLADQTLAAKLEGPLNSSSQIHARFNEDGIHVFCGSEEDKVHIWHLRLGEPQWKHEQPHESFRTHSEVVTNALIAPTTSREIVSASKDPIYDLCNPLPVALYGLQEHRAHGTSTSCSLFREAELTTAQLQEYRAYLERSRHPGGNIIVTTDTMGKVKVFRQDCAFSKRY</sequence>
<dbReference type="InterPro" id="IPR040324">
    <property type="entry name" value="WDR44/Dgr2"/>
</dbReference>
<dbReference type="PANTHER" id="PTHR14221:SF0">
    <property type="entry name" value="WD REPEAT-CONTAINING PROTEIN 44"/>
    <property type="match status" value="1"/>
</dbReference>
<dbReference type="SMART" id="SM00320">
    <property type="entry name" value="WD40"/>
    <property type="match status" value="6"/>
</dbReference>
<organism evidence="4 5">
    <name type="scientific">Fusarium oxysporum f. sp. cepae</name>
    <dbReference type="NCBI Taxonomy" id="396571"/>
    <lineage>
        <taxon>Eukaryota</taxon>
        <taxon>Fungi</taxon>
        <taxon>Dikarya</taxon>
        <taxon>Ascomycota</taxon>
        <taxon>Pezizomycotina</taxon>
        <taxon>Sordariomycetes</taxon>
        <taxon>Hypocreomycetidae</taxon>
        <taxon>Hypocreales</taxon>
        <taxon>Nectriaceae</taxon>
        <taxon>Fusarium</taxon>
        <taxon>Fusarium oxysporum species complex</taxon>
    </lineage>
</organism>
<evidence type="ECO:0000256" key="3">
    <source>
        <dbReference type="PROSITE-ProRule" id="PRU00221"/>
    </source>
</evidence>
<gene>
    <name evidence="4" type="ORF">BFJ65_g17148</name>
</gene>
<dbReference type="PROSITE" id="PS50082">
    <property type="entry name" value="WD_REPEATS_2"/>
    <property type="match status" value="3"/>
</dbReference>
<dbReference type="InterPro" id="IPR036322">
    <property type="entry name" value="WD40_repeat_dom_sf"/>
</dbReference>
<evidence type="ECO:0000256" key="2">
    <source>
        <dbReference type="ARBA" id="ARBA00022737"/>
    </source>
</evidence>
<reference evidence="4 5" key="1">
    <citation type="journal article" date="2018" name="Sci. Rep.">
        <title>Characterisation of pathogen-specific regions and novel effector candidates in Fusarium oxysporum f. sp. cepae.</title>
        <authorList>
            <person name="Armitage A.D."/>
            <person name="Taylor A."/>
            <person name="Sobczyk M.K."/>
            <person name="Baxter L."/>
            <person name="Greenfield B.P."/>
            <person name="Bates H.J."/>
            <person name="Wilson F."/>
            <person name="Jackson A.C."/>
            <person name="Ott S."/>
            <person name="Harrison R.J."/>
            <person name="Clarkson J.P."/>
        </authorList>
    </citation>
    <scope>NUCLEOTIDE SEQUENCE [LARGE SCALE GENOMIC DNA]</scope>
    <source>
        <strain evidence="4 5">FoC_Fus2</strain>
    </source>
</reference>
<dbReference type="Pfam" id="PF00400">
    <property type="entry name" value="WD40"/>
    <property type="match status" value="4"/>
</dbReference>
<dbReference type="EMBL" id="MRCU01000014">
    <property type="protein sequence ID" value="RKK08486.1"/>
    <property type="molecule type" value="Genomic_DNA"/>
</dbReference>
<dbReference type="Proteomes" id="UP000270866">
    <property type="component" value="Unassembled WGS sequence"/>
</dbReference>
<dbReference type="InterPro" id="IPR001680">
    <property type="entry name" value="WD40_rpt"/>
</dbReference>
<feature type="repeat" description="WD" evidence="3">
    <location>
        <begin position="66"/>
        <end position="107"/>
    </location>
</feature>
<evidence type="ECO:0000313" key="4">
    <source>
        <dbReference type="EMBL" id="RKK08486.1"/>
    </source>
</evidence>
<dbReference type="InterPro" id="IPR015943">
    <property type="entry name" value="WD40/YVTN_repeat-like_dom_sf"/>
</dbReference>
<name>A0A3L6MWM7_FUSOX</name>
<dbReference type="Gene3D" id="2.130.10.10">
    <property type="entry name" value="YVTN repeat-like/Quinoprotein amine dehydrogenase"/>
    <property type="match status" value="2"/>
</dbReference>